<dbReference type="AlphaFoldDB" id="A0A2Z7BLN9"/>
<dbReference type="EMBL" id="KV004560">
    <property type="protein sequence ID" value="KZV35513.1"/>
    <property type="molecule type" value="Genomic_DNA"/>
</dbReference>
<gene>
    <name evidence="1" type="ORF">F511_34460</name>
</gene>
<protein>
    <submittedName>
        <fullName evidence="1">Uncharacterized protein</fullName>
    </submittedName>
</protein>
<reference evidence="1 2" key="1">
    <citation type="journal article" date="2015" name="Proc. Natl. Acad. Sci. U.S.A.">
        <title>The resurrection genome of Boea hygrometrica: A blueprint for survival of dehydration.</title>
        <authorList>
            <person name="Xiao L."/>
            <person name="Yang G."/>
            <person name="Zhang L."/>
            <person name="Yang X."/>
            <person name="Zhao S."/>
            <person name="Ji Z."/>
            <person name="Zhou Q."/>
            <person name="Hu M."/>
            <person name="Wang Y."/>
            <person name="Chen M."/>
            <person name="Xu Y."/>
            <person name="Jin H."/>
            <person name="Xiao X."/>
            <person name="Hu G."/>
            <person name="Bao F."/>
            <person name="Hu Y."/>
            <person name="Wan P."/>
            <person name="Li L."/>
            <person name="Deng X."/>
            <person name="Kuang T."/>
            <person name="Xiang C."/>
            <person name="Zhu J.K."/>
            <person name="Oliver M.J."/>
            <person name="He Y."/>
        </authorList>
    </citation>
    <scope>NUCLEOTIDE SEQUENCE [LARGE SCALE GENOMIC DNA]</scope>
    <source>
        <strain evidence="2">cv. XS01</strain>
    </source>
</reference>
<keyword evidence="2" id="KW-1185">Reference proteome</keyword>
<evidence type="ECO:0000313" key="1">
    <source>
        <dbReference type="EMBL" id="KZV35513.1"/>
    </source>
</evidence>
<dbReference type="Proteomes" id="UP000250235">
    <property type="component" value="Unassembled WGS sequence"/>
</dbReference>
<name>A0A2Z7BLN9_9LAMI</name>
<proteinExistence type="predicted"/>
<organism evidence="1 2">
    <name type="scientific">Dorcoceras hygrometricum</name>
    <dbReference type="NCBI Taxonomy" id="472368"/>
    <lineage>
        <taxon>Eukaryota</taxon>
        <taxon>Viridiplantae</taxon>
        <taxon>Streptophyta</taxon>
        <taxon>Embryophyta</taxon>
        <taxon>Tracheophyta</taxon>
        <taxon>Spermatophyta</taxon>
        <taxon>Magnoliopsida</taxon>
        <taxon>eudicotyledons</taxon>
        <taxon>Gunneridae</taxon>
        <taxon>Pentapetalae</taxon>
        <taxon>asterids</taxon>
        <taxon>lamiids</taxon>
        <taxon>Lamiales</taxon>
        <taxon>Gesneriaceae</taxon>
        <taxon>Didymocarpoideae</taxon>
        <taxon>Trichosporeae</taxon>
        <taxon>Loxocarpinae</taxon>
        <taxon>Dorcoceras</taxon>
    </lineage>
</organism>
<sequence>MGNTDPNNTKGKEIRGQASVRRAIKQLIMQHAKIDAMKCMRANKGRIARPVNQLANHLSRASIPRTVYQPGKSSVRDLQSPSSHHSSVVFRHNQSVDHHSDDSVGLFTHDTYVGSHNVALNQVINQSVNQAQDVCISISADFTTSITAMFTLKAAKSAQFVPQTADFYLNRYNKARQFQLAPTSFHLAPSTTAEAILNLKSVKETHTQFISSSNLKLQYIISYGQELESGSTSKQTGHAKQLNDVVRDTSPLLPTAEQKRYTQNATFQLNKTMSPLQQQLVTGIRHHCCQQLNKSVTLKTLRFNLTKRCRLSNSSWLLKPSAGHQLNQIPRNATADSTDSSSSATADLVKRQRIITRYSTVDLR</sequence>
<evidence type="ECO:0000313" key="2">
    <source>
        <dbReference type="Proteomes" id="UP000250235"/>
    </source>
</evidence>
<accession>A0A2Z7BLN9</accession>